<feature type="compositionally biased region" description="Basic and acidic residues" evidence="1">
    <location>
        <begin position="11"/>
        <end position="23"/>
    </location>
</feature>
<keyword evidence="2" id="KW-1185">Reference proteome</keyword>
<reference evidence="2" key="1">
    <citation type="journal article" date="2020" name="Nat. Genet.">
        <title>Genomic diversifications of five Gossypium allopolyploid species and their impact on cotton improvement.</title>
        <authorList>
            <person name="Chen Z.J."/>
            <person name="Sreedasyam A."/>
            <person name="Ando A."/>
            <person name="Song Q."/>
            <person name="De Santiago L.M."/>
            <person name="Hulse-Kemp A.M."/>
            <person name="Ding M."/>
            <person name="Ye W."/>
            <person name="Kirkbride R.C."/>
            <person name="Jenkins J."/>
            <person name="Plott C."/>
            <person name="Lovell J."/>
            <person name="Lin Y.M."/>
            <person name="Vaughn R."/>
            <person name="Liu B."/>
            <person name="Simpson S."/>
            <person name="Scheffler B.E."/>
            <person name="Wen L."/>
            <person name="Saski C.A."/>
            <person name="Grover C.E."/>
            <person name="Hu G."/>
            <person name="Conover J.L."/>
            <person name="Carlson J.W."/>
            <person name="Shu S."/>
            <person name="Boston L.B."/>
            <person name="Williams M."/>
            <person name="Peterson D.G."/>
            <person name="McGee K."/>
            <person name="Jones D.C."/>
            <person name="Wendel J.F."/>
            <person name="Stelly D.M."/>
            <person name="Grimwood J."/>
            <person name="Schmutz J."/>
        </authorList>
    </citation>
    <scope>NUCLEOTIDE SEQUENCE [LARGE SCALE GENOMIC DNA]</scope>
    <source>
        <strain evidence="2">cv. TM-1</strain>
    </source>
</reference>
<name>A0ABM2ZEU3_GOSHI</name>
<gene>
    <name evidence="3" type="primary">LOC107960524</name>
</gene>
<sequence length="162" mass="18952">MKFFRRIRNKKEREDHSGTRQESRGIPCANRPFATPFCLYYLNQNPFFSLSTPVLEKKSESHSTLPPFSFLSLVPHGQPLAFHRPSYHLRIRRLTKRKDGVCRSLFEWAQRWKPPNPQNRKEKGPFLPYFGTIPATRKKPPTMRSWSVDAVARWGSPVAEGR</sequence>
<feature type="compositionally biased region" description="Basic residues" evidence="1">
    <location>
        <begin position="1"/>
        <end position="10"/>
    </location>
</feature>
<proteinExistence type="predicted"/>
<evidence type="ECO:0000313" key="3">
    <source>
        <dbReference type="RefSeq" id="XP_040940712.1"/>
    </source>
</evidence>
<dbReference type="RefSeq" id="XP_040940712.1">
    <property type="nucleotide sequence ID" value="XM_041084778.1"/>
</dbReference>
<feature type="region of interest" description="Disordered" evidence="1">
    <location>
        <begin position="1"/>
        <end position="27"/>
    </location>
</feature>
<dbReference type="GeneID" id="107960524"/>
<reference evidence="3" key="2">
    <citation type="submission" date="2025-08" db="UniProtKB">
        <authorList>
            <consortium name="RefSeq"/>
        </authorList>
    </citation>
    <scope>IDENTIFICATION</scope>
</reference>
<dbReference type="Proteomes" id="UP000818029">
    <property type="component" value="Chromosome A13"/>
</dbReference>
<accession>A0ABM2ZEU3</accession>
<protein>
    <submittedName>
        <fullName evidence="3">Uncharacterized protein</fullName>
    </submittedName>
</protein>
<evidence type="ECO:0000313" key="2">
    <source>
        <dbReference type="Proteomes" id="UP000818029"/>
    </source>
</evidence>
<evidence type="ECO:0000256" key="1">
    <source>
        <dbReference type="SAM" id="MobiDB-lite"/>
    </source>
</evidence>
<organism evidence="2 3">
    <name type="scientific">Gossypium hirsutum</name>
    <name type="common">Upland cotton</name>
    <name type="synonym">Gossypium mexicanum</name>
    <dbReference type="NCBI Taxonomy" id="3635"/>
    <lineage>
        <taxon>Eukaryota</taxon>
        <taxon>Viridiplantae</taxon>
        <taxon>Streptophyta</taxon>
        <taxon>Embryophyta</taxon>
        <taxon>Tracheophyta</taxon>
        <taxon>Spermatophyta</taxon>
        <taxon>Magnoliopsida</taxon>
        <taxon>eudicotyledons</taxon>
        <taxon>Gunneridae</taxon>
        <taxon>Pentapetalae</taxon>
        <taxon>rosids</taxon>
        <taxon>malvids</taxon>
        <taxon>Malvales</taxon>
        <taxon>Malvaceae</taxon>
        <taxon>Malvoideae</taxon>
        <taxon>Gossypium</taxon>
    </lineage>
</organism>